<name>A0ABP0L0U0_9DINO</name>
<evidence type="ECO:0000256" key="1">
    <source>
        <dbReference type="SAM" id="Phobius"/>
    </source>
</evidence>
<evidence type="ECO:0000256" key="2">
    <source>
        <dbReference type="SAM" id="SignalP"/>
    </source>
</evidence>
<proteinExistence type="predicted"/>
<dbReference type="Proteomes" id="UP001642464">
    <property type="component" value="Unassembled WGS sequence"/>
</dbReference>
<keyword evidence="1" id="KW-1133">Transmembrane helix</keyword>
<feature type="chain" id="PRO_5045029250" evidence="2">
    <location>
        <begin position="26"/>
        <end position="494"/>
    </location>
</feature>
<organism evidence="3 5">
    <name type="scientific">Durusdinium trenchii</name>
    <dbReference type="NCBI Taxonomy" id="1381693"/>
    <lineage>
        <taxon>Eukaryota</taxon>
        <taxon>Sar</taxon>
        <taxon>Alveolata</taxon>
        <taxon>Dinophyceae</taxon>
        <taxon>Suessiales</taxon>
        <taxon>Symbiodiniaceae</taxon>
        <taxon>Durusdinium</taxon>
    </lineage>
</organism>
<feature type="signal peptide" evidence="2">
    <location>
        <begin position="1"/>
        <end position="25"/>
    </location>
</feature>
<reference evidence="3 5" key="1">
    <citation type="submission" date="2024-02" db="EMBL/GenBank/DDBJ databases">
        <authorList>
            <person name="Chen Y."/>
            <person name="Shah S."/>
            <person name="Dougan E. K."/>
            <person name="Thang M."/>
            <person name="Chan C."/>
        </authorList>
    </citation>
    <scope>NUCLEOTIDE SEQUENCE [LARGE SCALE GENOMIC DNA]</scope>
</reference>
<protein>
    <submittedName>
        <fullName evidence="3">Chitin-binding type-4 domain-containing protein</fullName>
    </submittedName>
</protein>
<sequence>MARGRRSVLVFLCAFWFQMFQRAESHGSMYEPPSRNSQGMSLLAPTCPGGACQWYNQGCAIGCPEITGLQTGCEKPVEPSLKDGEDDELLQYKDDGYGNPTIDHPWRFPGKSPVADACGITAGYIEPEGQLDPPPGFSTGASGRELPKLLDQTVWVAGSVVEVAWAMAANHGGGYQYRLCPVNEELSEECFQKTPLEFVGEDQWIQFGNGYDPGNRIQIKARRVSGKKVVPENSTWTMNPIPGCAVTGGRARTKCSKPTFSAPADDRFWPYADGTSKGIFGYSGGYCFGNVTKKPSAACTLDEYKNASFDFGIVDRVKVPDLPEGDYVLSWRWDCEMTKQIWSNCADVTIKHSGKNTKPFSPINGCTACCTGICSKCKECREKKTGECASCWEPLPWWGGRDFWTPRAKAIQCLGREAEDGGPGKYMPGDPLEPAWSPGCSKCWASKDGCEKYTREFEGVIEKKSWGSWTFVTMVVLAVAAAVAGALLLVKSRR</sequence>
<keyword evidence="1" id="KW-0472">Membrane</keyword>
<evidence type="ECO:0000313" key="3">
    <source>
        <dbReference type="EMBL" id="CAK9032772.1"/>
    </source>
</evidence>
<dbReference type="EMBL" id="CAXAMM010014014">
    <property type="protein sequence ID" value="CAK9032772.1"/>
    <property type="molecule type" value="Genomic_DNA"/>
</dbReference>
<accession>A0ABP0L0U0</accession>
<evidence type="ECO:0000313" key="5">
    <source>
        <dbReference type="Proteomes" id="UP001642464"/>
    </source>
</evidence>
<comment type="caution">
    <text evidence="3">The sequence shown here is derived from an EMBL/GenBank/DDBJ whole genome shotgun (WGS) entry which is preliminary data.</text>
</comment>
<keyword evidence="1" id="KW-0812">Transmembrane</keyword>
<feature type="transmembrane region" description="Helical" evidence="1">
    <location>
        <begin position="466"/>
        <end position="490"/>
    </location>
</feature>
<evidence type="ECO:0000313" key="4">
    <source>
        <dbReference type="EMBL" id="CAK9032810.1"/>
    </source>
</evidence>
<keyword evidence="5" id="KW-1185">Reference proteome</keyword>
<keyword evidence="2" id="KW-0732">Signal</keyword>
<gene>
    <name evidence="3" type="ORF">SCF082_LOCUS20195</name>
    <name evidence="4" type="ORF">SCF082_LOCUS20214</name>
</gene>
<dbReference type="EMBL" id="CAXAMM010014036">
    <property type="protein sequence ID" value="CAK9032810.1"/>
    <property type="molecule type" value="Genomic_DNA"/>
</dbReference>